<dbReference type="InterPro" id="IPR031856">
    <property type="entry name" value="YdaS_toxin-like"/>
</dbReference>
<dbReference type="SUPFAM" id="SSF47413">
    <property type="entry name" value="lambda repressor-like DNA-binding domains"/>
    <property type="match status" value="1"/>
</dbReference>
<accession>A0A1V3J9A4</accession>
<dbReference type="GO" id="GO:0003677">
    <property type="term" value="F:DNA binding"/>
    <property type="evidence" value="ECO:0007669"/>
    <property type="project" value="InterPro"/>
</dbReference>
<evidence type="ECO:0000313" key="2">
    <source>
        <dbReference type="Proteomes" id="UP000188481"/>
    </source>
</evidence>
<organism evidence="1 2">
    <name type="scientific">Rodentibacter genomosp. 1</name>
    <dbReference type="NCBI Taxonomy" id="1908264"/>
    <lineage>
        <taxon>Bacteria</taxon>
        <taxon>Pseudomonadati</taxon>
        <taxon>Pseudomonadota</taxon>
        <taxon>Gammaproteobacteria</taxon>
        <taxon>Pasteurellales</taxon>
        <taxon>Pasteurellaceae</taxon>
        <taxon>Rodentibacter</taxon>
    </lineage>
</organism>
<dbReference type="Proteomes" id="UP000188481">
    <property type="component" value="Unassembled WGS sequence"/>
</dbReference>
<keyword evidence="2" id="KW-1185">Reference proteome</keyword>
<proteinExistence type="predicted"/>
<evidence type="ECO:0000313" key="1">
    <source>
        <dbReference type="EMBL" id="OOF51942.1"/>
    </source>
</evidence>
<comment type="caution">
    <text evidence="1">The sequence shown here is derived from an EMBL/GenBank/DDBJ whole genome shotgun (WGS) entry which is preliminary data.</text>
</comment>
<reference evidence="1 2" key="1">
    <citation type="submission" date="2016-10" db="EMBL/GenBank/DDBJ databases">
        <title>Rodentibacter gen. nov. and new species.</title>
        <authorList>
            <person name="Christensen H."/>
        </authorList>
    </citation>
    <scope>NUCLEOTIDE SEQUENCE [LARGE SCALE GENOMIC DNA]</scope>
    <source>
        <strain evidence="2">ppn416</strain>
    </source>
</reference>
<dbReference type="Gene3D" id="1.10.260.40">
    <property type="entry name" value="lambda repressor-like DNA-binding domains"/>
    <property type="match status" value="1"/>
</dbReference>
<dbReference type="EMBL" id="MLHN01000002">
    <property type="protein sequence ID" value="OOF51942.1"/>
    <property type="molecule type" value="Genomic_DNA"/>
</dbReference>
<dbReference type="STRING" id="1908264.BKK54_00965"/>
<dbReference type="InterPro" id="IPR010982">
    <property type="entry name" value="Lambda_DNA-bd_dom_sf"/>
</dbReference>
<gene>
    <name evidence="1" type="ORF">BKK54_00965</name>
</gene>
<protein>
    <submittedName>
        <fullName evidence="1">Cro/Cl family transcriptional regulator</fullName>
    </submittedName>
</protein>
<dbReference type="RefSeq" id="WP_077540656.1">
    <property type="nucleotide sequence ID" value="NZ_MLHN01000002.1"/>
</dbReference>
<sequence length="82" mass="9138">MKGIDKAISLCGRKADMARICAVSQTSVVKWINGGKMDVKYIPPILQATNFEVNPTELRPDVDWAVIYEGLKKVFEKKAKAL</sequence>
<dbReference type="AlphaFoldDB" id="A0A1V3J9A4"/>
<dbReference type="Pfam" id="PF15943">
    <property type="entry name" value="YdaS_toxin"/>
    <property type="match status" value="1"/>
</dbReference>
<name>A0A1V3J9A4_9PAST</name>